<organism evidence="1 2">
    <name type="scientific">Clunio marinus</name>
    <dbReference type="NCBI Taxonomy" id="568069"/>
    <lineage>
        <taxon>Eukaryota</taxon>
        <taxon>Metazoa</taxon>
        <taxon>Ecdysozoa</taxon>
        <taxon>Arthropoda</taxon>
        <taxon>Hexapoda</taxon>
        <taxon>Insecta</taxon>
        <taxon>Pterygota</taxon>
        <taxon>Neoptera</taxon>
        <taxon>Endopterygota</taxon>
        <taxon>Diptera</taxon>
        <taxon>Nematocera</taxon>
        <taxon>Chironomoidea</taxon>
        <taxon>Chironomidae</taxon>
        <taxon>Clunio</taxon>
    </lineage>
</organism>
<dbReference type="AlphaFoldDB" id="A0A1J1J1B4"/>
<proteinExistence type="predicted"/>
<sequence>MFCNEVLGELFFNSLDDAGSDAVTKTRQIFKIFNIIVKIPRIQTYVTLELAPSIKVLVTFNSTFIKHQFFKQT</sequence>
<name>A0A1J1J1B4_9DIPT</name>
<keyword evidence="2" id="KW-1185">Reference proteome</keyword>
<dbReference type="Proteomes" id="UP000183832">
    <property type="component" value="Unassembled WGS sequence"/>
</dbReference>
<protein>
    <submittedName>
        <fullName evidence="1">CLUMA_CG019174, isoform A</fullName>
    </submittedName>
</protein>
<evidence type="ECO:0000313" key="2">
    <source>
        <dbReference type="Proteomes" id="UP000183832"/>
    </source>
</evidence>
<reference evidence="1 2" key="1">
    <citation type="submission" date="2015-04" db="EMBL/GenBank/DDBJ databases">
        <authorList>
            <person name="Syromyatnikov M.Y."/>
            <person name="Popov V.N."/>
        </authorList>
    </citation>
    <scope>NUCLEOTIDE SEQUENCE [LARGE SCALE GENOMIC DNA]</scope>
</reference>
<accession>A0A1J1J1B4</accession>
<gene>
    <name evidence="1" type="ORF">CLUMA_CG019174</name>
</gene>
<dbReference type="OrthoDB" id="8825892at2759"/>
<dbReference type="EMBL" id="CVRI01000066">
    <property type="protein sequence ID" value="CRL06331.1"/>
    <property type="molecule type" value="Genomic_DNA"/>
</dbReference>
<evidence type="ECO:0000313" key="1">
    <source>
        <dbReference type="EMBL" id="CRL06331.1"/>
    </source>
</evidence>